<protein>
    <submittedName>
        <fullName evidence="2">Cinnamoyl-CoA reductase 2</fullName>
    </submittedName>
</protein>
<accession>A0A833VD75</accession>
<evidence type="ECO:0000313" key="3">
    <source>
        <dbReference type="Proteomes" id="UP000623129"/>
    </source>
</evidence>
<dbReference type="EMBL" id="SWLB01000029">
    <property type="protein sequence ID" value="KAF3320474.1"/>
    <property type="molecule type" value="Genomic_DNA"/>
</dbReference>
<evidence type="ECO:0000313" key="2">
    <source>
        <dbReference type="EMBL" id="KAF3320474.1"/>
    </source>
</evidence>
<dbReference type="OrthoDB" id="2735536at2759"/>
<reference evidence="2" key="1">
    <citation type="submission" date="2020-01" db="EMBL/GenBank/DDBJ databases">
        <title>Genome sequence of Kobresia littledalei, the first chromosome-level genome in the family Cyperaceae.</title>
        <authorList>
            <person name="Qu G."/>
        </authorList>
    </citation>
    <scope>NUCLEOTIDE SEQUENCE</scope>
    <source>
        <strain evidence="2">C.B.Clarke</strain>
        <tissue evidence="2">Leaf</tissue>
    </source>
</reference>
<dbReference type="AlphaFoldDB" id="A0A833VD75"/>
<dbReference type="Proteomes" id="UP000623129">
    <property type="component" value="Unassembled WGS sequence"/>
</dbReference>
<feature type="region of interest" description="Disordered" evidence="1">
    <location>
        <begin position="1"/>
        <end position="25"/>
    </location>
</feature>
<keyword evidence="3" id="KW-1185">Reference proteome</keyword>
<gene>
    <name evidence="2" type="ORF">FCM35_KLT15170</name>
</gene>
<organism evidence="2 3">
    <name type="scientific">Carex littledalei</name>
    <dbReference type="NCBI Taxonomy" id="544730"/>
    <lineage>
        <taxon>Eukaryota</taxon>
        <taxon>Viridiplantae</taxon>
        <taxon>Streptophyta</taxon>
        <taxon>Embryophyta</taxon>
        <taxon>Tracheophyta</taxon>
        <taxon>Spermatophyta</taxon>
        <taxon>Magnoliopsida</taxon>
        <taxon>Liliopsida</taxon>
        <taxon>Poales</taxon>
        <taxon>Cyperaceae</taxon>
        <taxon>Cyperoideae</taxon>
        <taxon>Cariceae</taxon>
        <taxon>Carex</taxon>
        <taxon>Carex subgen. Euthyceras</taxon>
    </lineage>
</organism>
<dbReference type="Gene3D" id="3.40.50.720">
    <property type="entry name" value="NAD(P)-binding Rossmann-like Domain"/>
    <property type="match status" value="1"/>
</dbReference>
<proteinExistence type="predicted"/>
<comment type="caution">
    <text evidence="2">The sequence shown here is derived from an EMBL/GenBank/DDBJ whole genome shotgun (WGS) entry which is preliminary data.</text>
</comment>
<sequence>MEQRKKWKAPCALRRPPRTHQSRSLTGTSSYIALWLVKLLLDRSYTVHASVRDPCEQPQFHLSRCRISSNARKKFRLLPNSSGFSLHLSQDELTIK</sequence>
<evidence type="ECO:0000256" key="1">
    <source>
        <dbReference type="SAM" id="MobiDB-lite"/>
    </source>
</evidence>
<name>A0A833VD75_9POAL</name>